<organism evidence="7 8">
    <name type="scientific">Scylla paramamosain</name>
    <name type="common">Mud crab</name>
    <dbReference type="NCBI Taxonomy" id="85552"/>
    <lineage>
        <taxon>Eukaryota</taxon>
        <taxon>Metazoa</taxon>
        <taxon>Ecdysozoa</taxon>
        <taxon>Arthropoda</taxon>
        <taxon>Crustacea</taxon>
        <taxon>Multicrustacea</taxon>
        <taxon>Malacostraca</taxon>
        <taxon>Eumalacostraca</taxon>
        <taxon>Eucarida</taxon>
        <taxon>Decapoda</taxon>
        <taxon>Pleocyemata</taxon>
        <taxon>Brachyura</taxon>
        <taxon>Eubrachyura</taxon>
        <taxon>Portunoidea</taxon>
        <taxon>Portunidae</taxon>
        <taxon>Portuninae</taxon>
        <taxon>Scylla</taxon>
    </lineage>
</organism>
<sequence>MPLARVVMVLVVALVAAAVQKGVDVQVNLKQGVFKGEPLDAGDGRQVYSFRGIPYAKPPVGTLRFKEPEPVDAWQGTKESFSPPQCPQMDIEKMLKGEDPQVKGEEDCLYLHVYTPKLCGGAVLPVMVFLHGGGFMFGNSEMYGGAPLPLLTKDVVLVSLQYRLGTLGFLSTGDSFLPGNMGLKDQTLALRWVRDNIRSFGGNPDSVTIFGESAGGASVHMQMLTPKSEGLFHRAIMQSGSALCPWAMRNDHKEVAAGVARQLGCPGVETPDGSLNGETLLSCLQAASVEDLIMAGTQGEVWSYFPFYMVPRVDGDYFPAHPATLMREGRYHKVDVISGVCQHEGFMTAINAVETPAGKQLLESFPTLAPISVGVDEEERPFYLARRIYYHYLGAGNITISEKNVDELVEMYGNIFFAVAQDLTVQYLTWDVGYGKNVYMYQLEHLGDSKLSDMMNISLEMKWVGHGDDLVFLFNEVFGSKPLKRPDDVFLREIIVDLWTTFAASGNPTPDLTLGFQWTPATASSLHYLSLQPAPVMRPDPRVKIRAFHNDLPTEENMLLFPKKFPSKTVGQEDGSESEHCHV</sequence>
<feature type="domain" description="Carboxylesterase type B" evidence="6">
    <location>
        <begin position="25"/>
        <end position="536"/>
    </location>
</feature>
<keyword evidence="8" id="KW-1185">Reference proteome</keyword>
<keyword evidence="2" id="KW-0719">Serine esterase</keyword>
<dbReference type="InterPro" id="IPR002018">
    <property type="entry name" value="CarbesteraseB"/>
</dbReference>
<dbReference type="Pfam" id="PF00135">
    <property type="entry name" value="COesterase"/>
    <property type="match status" value="1"/>
</dbReference>
<accession>A0AAW0TZV4</accession>
<dbReference type="Gene3D" id="3.40.50.1820">
    <property type="entry name" value="alpha/beta hydrolase"/>
    <property type="match status" value="1"/>
</dbReference>
<dbReference type="InterPro" id="IPR050309">
    <property type="entry name" value="Type-B_Carboxylest/Lipase"/>
</dbReference>
<dbReference type="EMBL" id="JARAKH010000022">
    <property type="protein sequence ID" value="KAK8392786.1"/>
    <property type="molecule type" value="Genomic_DNA"/>
</dbReference>
<reference evidence="7 8" key="1">
    <citation type="submission" date="2023-03" db="EMBL/GenBank/DDBJ databases">
        <title>High-quality genome of Scylla paramamosain provides insights in environmental adaptation.</title>
        <authorList>
            <person name="Zhang L."/>
        </authorList>
    </citation>
    <scope>NUCLEOTIDE SEQUENCE [LARGE SCALE GENOMIC DNA]</scope>
    <source>
        <strain evidence="7">LZ_2023a</strain>
        <tissue evidence="7">Muscle</tissue>
    </source>
</reference>
<feature type="chain" id="PRO_5043089286" description="Carboxylic ester hydrolase" evidence="5">
    <location>
        <begin position="18"/>
        <end position="583"/>
    </location>
</feature>
<evidence type="ECO:0000256" key="4">
    <source>
        <dbReference type="ARBA" id="ARBA00023180"/>
    </source>
</evidence>
<evidence type="ECO:0000259" key="6">
    <source>
        <dbReference type="Pfam" id="PF00135"/>
    </source>
</evidence>
<evidence type="ECO:0000313" key="7">
    <source>
        <dbReference type="EMBL" id="KAK8392786.1"/>
    </source>
</evidence>
<dbReference type="GO" id="GO:0052689">
    <property type="term" value="F:carboxylic ester hydrolase activity"/>
    <property type="evidence" value="ECO:0007669"/>
    <property type="project" value="UniProtKB-KW"/>
</dbReference>
<gene>
    <name evidence="7" type="ORF">O3P69_014903</name>
</gene>
<dbReference type="InterPro" id="IPR019826">
    <property type="entry name" value="Carboxylesterase_B_AS"/>
</dbReference>
<feature type="signal peptide" evidence="5">
    <location>
        <begin position="1"/>
        <end position="17"/>
    </location>
</feature>
<dbReference type="SUPFAM" id="SSF53474">
    <property type="entry name" value="alpha/beta-Hydrolases"/>
    <property type="match status" value="1"/>
</dbReference>
<dbReference type="EC" id="3.1.1.-" evidence="5"/>
<keyword evidence="5" id="KW-0732">Signal</keyword>
<proteinExistence type="inferred from homology"/>
<keyword evidence="4" id="KW-0325">Glycoprotein</keyword>
<name>A0AAW0TZV4_SCYPA</name>
<keyword evidence="3 5" id="KW-0378">Hydrolase</keyword>
<dbReference type="AlphaFoldDB" id="A0AAW0TZV4"/>
<evidence type="ECO:0000313" key="8">
    <source>
        <dbReference type="Proteomes" id="UP001487740"/>
    </source>
</evidence>
<evidence type="ECO:0000256" key="2">
    <source>
        <dbReference type="ARBA" id="ARBA00022487"/>
    </source>
</evidence>
<evidence type="ECO:0000256" key="5">
    <source>
        <dbReference type="RuleBase" id="RU361235"/>
    </source>
</evidence>
<evidence type="ECO:0000256" key="1">
    <source>
        <dbReference type="ARBA" id="ARBA00005964"/>
    </source>
</evidence>
<evidence type="ECO:0000256" key="3">
    <source>
        <dbReference type="ARBA" id="ARBA00022801"/>
    </source>
</evidence>
<dbReference type="PANTHER" id="PTHR11559">
    <property type="entry name" value="CARBOXYLESTERASE"/>
    <property type="match status" value="1"/>
</dbReference>
<comment type="similarity">
    <text evidence="1 5">Belongs to the type-B carboxylesterase/lipase family.</text>
</comment>
<dbReference type="InterPro" id="IPR029058">
    <property type="entry name" value="AB_hydrolase_fold"/>
</dbReference>
<dbReference type="Proteomes" id="UP001487740">
    <property type="component" value="Unassembled WGS sequence"/>
</dbReference>
<protein>
    <recommendedName>
        <fullName evidence="5">Carboxylic ester hydrolase</fullName>
        <ecNumber evidence="5">3.1.1.-</ecNumber>
    </recommendedName>
</protein>
<comment type="caution">
    <text evidence="7">The sequence shown here is derived from an EMBL/GenBank/DDBJ whole genome shotgun (WGS) entry which is preliminary data.</text>
</comment>
<dbReference type="PROSITE" id="PS00122">
    <property type="entry name" value="CARBOXYLESTERASE_B_1"/>
    <property type="match status" value="1"/>
</dbReference>